<dbReference type="EMBL" id="CP031094">
    <property type="protein sequence ID" value="QCF28080.1"/>
    <property type="molecule type" value="Genomic_DNA"/>
</dbReference>
<name>A0A4V1D9B2_9ALTE</name>
<dbReference type="InterPro" id="IPR010927">
    <property type="entry name" value="T4SS_TraH"/>
</dbReference>
<evidence type="ECO:0000256" key="1">
    <source>
        <dbReference type="SAM" id="SignalP"/>
    </source>
</evidence>
<keyword evidence="1" id="KW-0732">Signal</keyword>
<keyword evidence="2" id="KW-0614">Plasmid</keyword>
<sequence>MNLNHRLRSTTVGLALTFIIAPSVHADMNDEMSNIFGEVGSMANVSEPRAFETQSRGGFSLGSVQLRNKIIDQDIVTWQPPSAKAGCGGLDLNGGSFSFINSDQIVETLRAVAANAKGYAFQLALDATYPEAANWIEVFQNKIQAMNDYLGNSCQLAQGIVTGGKDAIQAAWNNDDQELAAMKDAAKDRFDAAMNFSPVDSASNPLTQEGFKFNRGNLVLKALQRGNAAQMFRYGDDELLQTLMSLTGTIVIKTTPEEPETNAGANTDADKTLPESTLFPTLSLADFVHGSKDGVNVKVYKCDEMTQCENPTSEYVNDFKGFETMVVEVLLGSETRPGVIAKYMSNVGSFTENEKAVVLNLPNSQGTFIRNLAIRDPGAARDFAEKAAKAFAIQISYELAQAVFKAVELSLNAIDNPQLESFSDTLAKRKYDLREQYRVMREEQGVDVHTLMASYDYLIKNTKPTRYLDFNTAAAKN</sequence>
<dbReference type="OrthoDB" id="9797479at2"/>
<dbReference type="Proteomes" id="UP000298049">
    <property type="component" value="Plasmid psoil36-7"/>
</dbReference>
<organism evidence="2 3">
    <name type="scientific">Hydrocarboniclastica marina</name>
    <dbReference type="NCBI Taxonomy" id="2259620"/>
    <lineage>
        <taxon>Bacteria</taxon>
        <taxon>Pseudomonadati</taxon>
        <taxon>Pseudomonadota</taxon>
        <taxon>Gammaproteobacteria</taxon>
        <taxon>Alteromonadales</taxon>
        <taxon>Alteromonadaceae</taxon>
        <taxon>Hydrocarboniclastica</taxon>
    </lineage>
</organism>
<dbReference type="KEGG" id="hmi:soil367_18580"/>
<gene>
    <name evidence="2" type="ORF">soil367_18580</name>
</gene>
<dbReference type="AlphaFoldDB" id="A0A4V1D9B2"/>
<dbReference type="Pfam" id="PF06122">
    <property type="entry name" value="TraH"/>
    <property type="match status" value="1"/>
</dbReference>
<proteinExistence type="predicted"/>
<evidence type="ECO:0008006" key="4">
    <source>
        <dbReference type="Google" id="ProtNLM"/>
    </source>
</evidence>
<feature type="chain" id="PRO_5020526123" description="Conjugal transfer protein TraH" evidence="1">
    <location>
        <begin position="27"/>
        <end position="477"/>
    </location>
</feature>
<accession>A0A4V1D9B2</accession>
<protein>
    <recommendedName>
        <fullName evidence="4">Conjugal transfer protein TraH</fullName>
    </recommendedName>
</protein>
<feature type="signal peptide" evidence="1">
    <location>
        <begin position="1"/>
        <end position="26"/>
    </location>
</feature>
<keyword evidence="3" id="KW-1185">Reference proteome</keyword>
<geneLocation type="plasmid" evidence="2 3">
    <name>psoil36-7</name>
</geneLocation>
<reference evidence="2 3" key="1">
    <citation type="submission" date="2018-07" db="EMBL/GenBank/DDBJ databases">
        <title>Marsedoiliclastica nanhaica gen. nov. sp. nov., a novel marine hydrocarbonoclastic bacterium isolated from an in-situ enriched hydrocarbon-degrading consortium in deep-sea sediment.</title>
        <authorList>
            <person name="Dong C."/>
            <person name="Ma T."/>
            <person name="Liu R."/>
            <person name="Shao Z."/>
        </authorList>
    </citation>
    <scope>NUCLEOTIDE SEQUENCE [LARGE SCALE GENOMIC DNA]</scope>
    <source>
        <strain evidence="3">soil36-7</strain>
        <plasmid evidence="2 3">psoil36-7</plasmid>
    </source>
</reference>
<evidence type="ECO:0000313" key="3">
    <source>
        <dbReference type="Proteomes" id="UP000298049"/>
    </source>
</evidence>
<evidence type="ECO:0000313" key="2">
    <source>
        <dbReference type="EMBL" id="QCF28080.1"/>
    </source>
</evidence>